<proteinExistence type="predicted"/>
<dbReference type="EMBL" id="CAUWAG010000020">
    <property type="protein sequence ID" value="CAJ2513952.1"/>
    <property type="molecule type" value="Genomic_DNA"/>
</dbReference>
<evidence type="ECO:0000313" key="1">
    <source>
        <dbReference type="EMBL" id="CAJ2513952.1"/>
    </source>
</evidence>
<dbReference type="AlphaFoldDB" id="A0AAI8YNP4"/>
<sequence>MASTGVSDVYDTILRFGDYYQRRYFLETNSMKPVYKTLSVEDVAYYQQILDSPDLSAVFEKNLPLDLGFFYGVRDQIQSILRVWDAVLMENIHDLVKPDPMGPSCFDRQV</sequence>
<comment type="caution">
    <text evidence="1">The sequence shown here is derived from an EMBL/GenBank/DDBJ whole genome shotgun (WGS) entry which is preliminary data.</text>
</comment>
<evidence type="ECO:0000313" key="2">
    <source>
        <dbReference type="Proteomes" id="UP001295740"/>
    </source>
</evidence>
<reference evidence="1" key="1">
    <citation type="submission" date="2023-10" db="EMBL/GenBank/DDBJ databases">
        <authorList>
            <person name="Hackl T."/>
        </authorList>
    </citation>
    <scope>NUCLEOTIDE SEQUENCE</scope>
</reference>
<gene>
    <name evidence="1" type="ORF">KHLLAP_LOCUS14420</name>
</gene>
<organism evidence="1 2">
    <name type="scientific">Anthostomella pinea</name>
    <dbReference type="NCBI Taxonomy" id="933095"/>
    <lineage>
        <taxon>Eukaryota</taxon>
        <taxon>Fungi</taxon>
        <taxon>Dikarya</taxon>
        <taxon>Ascomycota</taxon>
        <taxon>Pezizomycotina</taxon>
        <taxon>Sordariomycetes</taxon>
        <taxon>Xylariomycetidae</taxon>
        <taxon>Xylariales</taxon>
        <taxon>Xylariaceae</taxon>
        <taxon>Anthostomella</taxon>
    </lineage>
</organism>
<protein>
    <submittedName>
        <fullName evidence="1">Uu.00g020710.m01.CDS01</fullName>
    </submittedName>
</protein>
<dbReference type="Proteomes" id="UP001295740">
    <property type="component" value="Unassembled WGS sequence"/>
</dbReference>
<keyword evidence="2" id="KW-1185">Reference proteome</keyword>
<name>A0AAI8YNP4_9PEZI</name>
<accession>A0AAI8YNP4</accession>